<protein>
    <submittedName>
        <fullName evidence="1">Unnamed protein product</fullName>
    </submittedName>
</protein>
<gene>
    <name evidence="1" type="ORF">Amon02_000010400</name>
</gene>
<dbReference type="EMBL" id="BSXS01000005">
    <property type="protein sequence ID" value="GME70227.1"/>
    <property type="molecule type" value="Genomic_DNA"/>
</dbReference>
<reference evidence="1" key="1">
    <citation type="submission" date="2023-04" db="EMBL/GenBank/DDBJ databases">
        <title>Ambrosiozyma monospora NBRC 10751.</title>
        <authorList>
            <person name="Ichikawa N."/>
            <person name="Sato H."/>
            <person name="Tonouchi N."/>
        </authorList>
    </citation>
    <scope>NUCLEOTIDE SEQUENCE</scope>
    <source>
        <strain evidence="1">NBRC 10751</strain>
    </source>
</reference>
<evidence type="ECO:0000313" key="2">
    <source>
        <dbReference type="Proteomes" id="UP001165064"/>
    </source>
</evidence>
<accession>A0ACB5SQX1</accession>
<organism evidence="1 2">
    <name type="scientific">Ambrosiozyma monospora</name>
    <name type="common">Yeast</name>
    <name type="synonym">Endomycopsis monosporus</name>
    <dbReference type="NCBI Taxonomy" id="43982"/>
    <lineage>
        <taxon>Eukaryota</taxon>
        <taxon>Fungi</taxon>
        <taxon>Dikarya</taxon>
        <taxon>Ascomycota</taxon>
        <taxon>Saccharomycotina</taxon>
        <taxon>Pichiomycetes</taxon>
        <taxon>Pichiales</taxon>
        <taxon>Pichiaceae</taxon>
        <taxon>Ambrosiozyma</taxon>
    </lineage>
</organism>
<sequence>MISWEPLPKLLLGQVTKPFIPFQSNHQQQHIDPKVRANFKTCHPGDLVCLFETEPSKKWARGYIGVLSMPSDFSSATVNMEKLPEMRTSVIVLPWSHVQIVKGVEIKKNQLTYGALLDDEDDNDTDGLRSETASLPSSFLNNKKPQRPSVPVASFILGDDLSKQIPVAMKSIVNHIYDNYIRNDFQNMQTLLNVFNQLEDILISIRYQLFTKSELKAAEKKVIQLLNTIPKTISNSNSKLSESSHFRFKDVSGYQTVIPKNTENAQLYGFSLDDPENTAPNLARIGNNQMFSALSARFPVENADLPLYPEKTKKFVPSTPTHLLVDYKYLSGSCKILPDRSRGLKAYLYLRNTKRRLTEAYSIPVKADSIVSLNKVAAALFTNIPASEISKGRIYLACIINETIVTSEQPPSANGYPNLKTFERGVCAGAVDISRVFSGRQGHLTSGEYHQFTMRLYASYMTKSVEPTIILPGMSPMLAMALSAPNNGWGELIDRIVTGSTKGVAVNPRAQKMVFSLKELKLDSLSNGEGAGEGANIFQSMDLVKSAGYNPLEQQLNPSTYDRVYLRVVKCHHNISAVAQTQLNLKNQFVTIEVSSPTSNNLRFARASNEISKLKWQFTSTSPDESINETIQITGFTPAPTNSNDVLYFDVYSSGLFIGSAKYPLRVYDQIAEIGDLSNPRNVRTVEVFAPGSSTSIGTIVVGLEYVGKNYNVDPYVDMIVNWNTIYDKNQESSSKTLITTLSQVPRSPLPTIIKYFSELIESVLDIYSSANDNHELFSAYGAAEETQFQDLANEAFDTLVHLLDLVIARQDEYACLFESFMESKELPDVGEYLIDDLNRYLGSSESKWNYTGRAICRICPLILKLANKCYDTQTSYISSYQKFAKNVTLFLGSTRELVIIDQLALIDNLELVLDAMRNIFDDYELVQYVTSWTEALGLRGLGVLEDENANALVNKKRSKVHRLIISKMLFLNRSVHSFLIDTENTKTREDLLCNALVCVCQVLHNPVIDVDASRLALGVLLSVMLVSFGPEKRFFDEFHELYLVLCAIYMPLCVQFNKHLKFVQKNCMLEPRRFFTQLFPTTYPFPEFTIDSAVEEESFSELMLEFTVDLNMILEISVGGNYQRIGKILLGELPMPVSYSKLDQFAPSFKEQMSTHFIFDSIDSISTMINSPFYPDSKWIILKAYICAYTEAYCECFDSTIQLFYSDVNSLKDPNLITFASKYLSSYIICMLQCATSKPASIEHLNTIAVNGCYKITKDLRSNAVKSIYGTWNTLGLPATEEEKKRFGLDKLGGLHSVMYTDENYVIVREILLCAMQKNNVCCELASKIFWSIIVCEWTKREGLYELERVTISSLYEIFMNESSYSPESTEIRNFITTLRSFITLDVQDEAYQPIMQFINTMFDFLGAAAELKIIPEGIEFEDDRAFYNINIGSYLLNVDKPELLSSFINSLYGSYVDKKNFTQAALSLELLADTYTWNPNSFLPSCKAPVFPNQSEFKRKESLYRLMAANFEKGNNTEQAVVCYLELLDAYKEYNLSLEGLAFCHGELSKLYNKLEVSGSMESSYFKIAFIGYGFPVSVRGKEFICEGLPFEHITSIHHRLARKYPGSRIISNEEKARELLTKTPFGKFLHIKTVTPMKSSDSGMVSVGLGIGSGLNSLSYTSRQYLNHLNLNTFVTSRRIPGSTNVTNLWIEETTYETQLTFPTLMNRSEIKFTTTVKLSPIKNAVKSLISKIEELSSLEFMIKQNLKDQIDPATIANSSVFSSLSRNLAGTIDSPVNGGVGQYKAFFTSKPQPPPTAGLVFHSTNTDHDFLESVSDYEEDLKYLHNSFDNLIILLNKLLKLHQAIIPAEFKLQHQAMVELFNKNFHTEIETLQLDTQSTLDLEELMGGLVSTNIYSRKYRQKLSFQNDGHQLANSNSNSNFDSHTSSVFGVGEDDVADSFSSYDNDDDDDEEDEDNIFDSGRRISKRVGSDETSGSSFSESSSSSNSNSNSSARSRSDSVCTTLSIPVPRSRSSSGSIGKVNIVGKVGGKNVSNHKYSPSLASSVEDFNDFSTSGSVSYQRGYGASLTAGKKTILNLNRSFL</sequence>
<dbReference type="Proteomes" id="UP001165064">
    <property type="component" value="Unassembled WGS sequence"/>
</dbReference>
<comment type="caution">
    <text evidence="1">The sequence shown here is derived from an EMBL/GenBank/DDBJ whole genome shotgun (WGS) entry which is preliminary data.</text>
</comment>
<proteinExistence type="predicted"/>
<evidence type="ECO:0000313" key="1">
    <source>
        <dbReference type="EMBL" id="GME70227.1"/>
    </source>
</evidence>
<name>A0ACB5SQX1_AMBMO</name>
<keyword evidence="2" id="KW-1185">Reference proteome</keyword>